<organism evidence="2 3">
    <name type="scientific">Embleya hyalina</name>
    <dbReference type="NCBI Taxonomy" id="516124"/>
    <lineage>
        <taxon>Bacteria</taxon>
        <taxon>Bacillati</taxon>
        <taxon>Actinomycetota</taxon>
        <taxon>Actinomycetes</taxon>
        <taxon>Kitasatosporales</taxon>
        <taxon>Streptomycetaceae</taxon>
        <taxon>Embleya</taxon>
    </lineage>
</organism>
<keyword evidence="3" id="KW-1185">Reference proteome</keyword>
<dbReference type="AlphaFoldDB" id="A0A401YR59"/>
<gene>
    <name evidence="2" type="ORF">EHYA_04732</name>
</gene>
<feature type="compositionally biased region" description="Low complexity" evidence="1">
    <location>
        <begin position="231"/>
        <end position="241"/>
    </location>
</feature>
<evidence type="ECO:0008006" key="4">
    <source>
        <dbReference type="Google" id="ProtNLM"/>
    </source>
</evidence>
<evidence type="ECO:0000313" key="3">
    <source>
        <dbReference type="Proteomes" id="UP000286931"/>
    </source>
</evidence>
<evidence type="ECO:0000313" key="2">
    <source>
        <dbReference type="EMBL" id="GCD97045.1"/>
    </source>
</evidence>
<name>A0A401YR59_9ACTN</name>
<feature type="compositionally biased region" description="Low complexity" evidence="1">
    <location>
        <begin position="154"/>
        <end position="164"/>
    </location>
</feature>
<protein>
    <recommendedName>
        <fullName evidence="4">Diguanylate cyclase</fullName>
    </recommendedName>
</protein>
<reference evidence="2 3" key="1">
    <citation type="submission" date="2018-12" db="EMBL/GenBank/DDBJ databases">
        <title>Draft genome sequence of Embleya hyalina NBRC 13850T.</title>
        <authorList>
            <person name="Komaki H."/>
            <person name="Hosoyama A."/>
            <person name="Kimura A."/>
            <person name="Ichikawa N."/>
            <person name="Tamura T."/>
        </authorList>
    </citation>
    <scope>NUCLEOTIDE SEQUENCE [LARGE SCALE GENOMIC DNA]</scope>
    <source>
        <strain evidence="2 3">NBRC 13850</strain>
    </source>
</reference>
<comment type="caution">
    <text evidence="2">The sequence shown here is derived from an EMBL/GenBank/DDBJ whole genome shotgun (WGS) entry which is preliminary data.</text>
</comment>
<evidence type="ECO:0000256" key="1">
    <source>
        <dbReference type="SAM" id="MobiDB-lite"/>
    </source>
</evidence>
<feature type="compositionally biased region" description="Basic and acidic residues" evidence="1">
    <location>
        <begin position="14"/>
        <end position="24"/>
    </location>
</feature>
<sequence length="261" mass="26449">MPTSVPRHSQRPRPQPETRPESRTRLPCVSASCGRTALASLGSANTPEACELCASVASLCGCGAVAAGLLLHHVVRGGGPRTAVPRRLVERTRPPRSDTLLAISSSAGAAHSADLPGRPWAALLRAADVAMYRVKSGEAAFPYPGTEADAAAAAVNGRRSGRAGTHLVAGSGSHPAQPRPTHAGDDGPCPTSDSSSPGRSIDVSSRRPASGAGRTACACSGPRARPPPAAAPCGRRAAVGASVSRPCRRTDRAGRSLRGCG</sequence>
<feature type="region of interest" description="Disordered" evidence="1">
    <location>
        <begin position="1"/>
        <end position="25"/>
    </location>
</feature>
<proteinExistence type="predicted"/>
<accession>A0A401YR59</accession>
<dbReference type="EMBL" id="BIFH01000022">
    <property type="protein sequence ID" value="GCD97045.1"/>
    <property type="molecule type" value="Genomic_DNA"/>
</dbReference>
<dbReference type="Proteomes" id="UP000286931">
    <property type="component" value="Unassembled WGS sequence"/>
</dbReference>
<feature type="region of interest" description="Disordered" evidence="1">
    <location>
        <begin position="154"/>
        <end position="261"/>
    </location>
</feature>